<dbReference type="RefSeq" id="WP_147148349.1">
    <property type="nucleotide sequence ID" value="NZ_BKAJ01000031.1"/>
</dbReference>
<keyword evidence="3" id="KW-1185">Reference proteome</keyword>
<dbReference type="EMBL" id="BKAJ01000031">
    <property type="protein sequence ID" value="GEP54629.1"/>
    <property type="molecule type" value="Genomic_DNA"/>
</dbReference>
<name>A0A512N6L7_9HYPH</name>
<sequence length="90" mass="9611">MKKAIVAVVVIASIAAAHAADPEIAARVADPVVEWSKWTVKCQGSGNMSWEDVSEPKNINGGFTFRTKDSEVRTTAGMNCVAVGSFRKQS</sequence>
<dbReference type="Proteomes" id="UP000321058">
    <property type="component" value="Unassembled WGS sequence"/>
</dbReference>
<organism evidence="2 3">
    <name type="scientific">Reyranella soli</name>
    <dbReference type="NCBI Taxonomy" id="1230389"/>
    <lineage>
        <taxon>Bacteria</taxon>
        <taxon>Pseudomonadati</taxon>
        <taxon>Pseudomonadota</taxon>
        <taxon>Alphaproteobacteria</taxon>
        <taxon>Hyphomicrobiales</taxon>
        <taxon>Reyranellaceae</taxon>
        <taxon>Reyranella</taxon>
    </lineage>
</organism>
<proteinExistence type="predicted"/>
<evidence type="ECO:0000313" key="3">
    <source>
        <dbReference type="Proteomes" id="UP000321058"/>
    </source>
</evidence>
<reference evidence="2 3" key="1">
    <citation type="submission" date="2019-07" db="EMBL/GenBank/DDBJ databases">
        <title>Whole genome shotgun sequence of Reyranella soli NBRC 108950.</title>
        <authorList>
            <person name="Hosoyama A."/>
            <person name="Uohara A."/>
            <person name="Ohji S."/>
            <person name="Ichikawa N."/>
        </authorList>
    </citation>
    <scope>NUCLEOTIDE SEQUENCE [LARGE SCALE GENOMIC DNA]</scope>
    <source>
        <strain evidence="2 3">NBRC 108950</strain>
    </source>
</reference>
<evidence type="ECO:0000256" key="1">
    <source>
        <dbReference type="SAM" id="SignalP"/>
    </source>
</evidence>
<feature type="chain" id="PRO_5021798583" evidence="1">
    <location>
        <begin position="20"/>
        <end position="90"/>
    </location>
</feature>
<accession>A0A512N6L7</accession>
<gene>
    <name evidence="2" type="ORF">RSO01_17950</name>
</gene>
<feature type="signal peptide" evidence="1">
    <location>
        <begin position="1"/>
        <end position="19"/>
    </location>
</feature>
<comment type="caution">
    <text evidence="2">The sequence shown here is derived from an EMBL/GenBank/DDBJ whole genome shotgun (WGS) entry which is preliminary data.</text>
</comment>
<dbReference type="AlphaFoldDB" id="A0A512N6L7"/>
<evidence type="ECO:0000313" key="2">
    <source>
        <dbReference type="EMBL" id="GEP54629.1"/>
    </source>
</evidence>
<protein>
    <submittedName>
        <fullName evidence="2">Uncharacterized protein</fullName>
    </submittedName>
</protein>
<keyword evidence="1" id="KW-0732">Signal</keyword>